<gene>
    <name evidence="2" type="ORF">HNR13_000280</name>
</gene>
<keyword evidence="1" id="KW-0472">Membrane</keyword>
<comment type="caution">
    <text evidence="2">The sequence shown here is derived from an EMBL/GenBank/DDBJ whole genome shotgun (WGS) entry which is preliminary data.</text>
</comment>
<reference evidence="2 3" key="1">
    <citation type="submission" date="2020-07" db="EMBL/GenBank/DDBJ databases">
        <title>Sequencing the genomes of 1000 actinobacteria strains.</title>
        <authorList>
            <person name="Klenk H.-P."/>
        </authorList>
    </citation>
    <scope>NUCLEOTIDE SEQUENCE [LARGE SCALE GENOMIC DNA]</scope>
    <source>
        <strain evidence="2 3">DSM 15165</strain>
    </source>
</reference>
<keyword evidence="1" id="KW-1133">Transmembrane helix</keyword>
<evidence type="ECO:0000313" key="2">
    <source>
        <dbReference type="EMBL" id="NYJ21993.1"/>
    </source>
</evidence>
<evidence type="ECO:0000256" key="1">
    <source>
        <dbReference type="SAM" id="Phobius"/>
    </source>
</evidence>
<feature type="transmembrane region" description="Helical" evidence="1">
    <location>
        <begin position="6"/>
        <end position="26"/>
    </location>
</feature>
<sequence>MILWNTLGTIGIALTVAVIVLAVIWLRRLSRK</sequence>
<accession>A0A853CPZ1</accession>
<organism evidence="2 3">
    <name type="scientific">Leifsonia shinshuensis</name>
    <dbReference type="NCBI Taxonomy" id="150026"/>
    <lineage>
        <taxon>Bacteria</taxon>
        <taxon>Bacillati</taxon>
        <taxon>Actinomycetota</taxon>
        <taxon>Actinomycetes</taxon>
        <taxon>Micrococcales</taxon>
        <taxon>Microbacteriaceae</taxon>
        <taxon>Leifsonia</taxon>
    </lineage>
</organism>
<dbReference type="Proteomes" id="UP000578352">
    <property type="component" value="Unassembled WGS sequence"/>
</dbReference>
<dbReference type="AlphaFoldDB" id="A0A853CPZ1"/>
<proteinExistence type="predicted"/>
<name>A0A853CPZ1_9MICO</name>
<evidence type="ECO:0000313" key="3">
    <source>
        <dbReference type="Proteomes" id="UP000578352"/>
    </source>
</evidence>
<dbReference type="EMBL" id="JACCFL010000001">
    <property type="protein sequence ID" value="NYJ21993.1"/>
    <property type="molecule type" value="Genomic_DNA"/>
</dbReference>
<keyword evidence="1" id="KW-0812">Transmembrane</keyword>
<protein>
    <submittedName>
        <fullName evidence="2">Uncharacterized protein</fullName>
    </submittedName>
</protein>